<feature type="transmembrane region" description="Helical" evidence="7">
    <location>
        <begin position="452"/>
        <end position="471"/>
    </location>
</feature>
<feature type="transmembrane region" description="Helical" evidence="7">
    <location>
        <begin position="294"/>
        <end position="319"/>
    </location>
</feature>
<feature type="transmembrane region" description="Helical" evidence="7">
    <location>
        <begin position="197"/>
        <end position="215"/>
    </location>
</feature>
<accession>A0ABU0QNS1</accession>
<organism evidence="8 9">
    <name type="scientific">Streptomyces africanus</name>
    <dbReference type="NCBI Taxonomy" id="231024"/>
    <lineage>
        <taxon>Bacteria</taxon>
        <taxon>Bacillati</taxon>
        <taxon>Actinomycetota</taxon>
        <taxon>Actinomycetes</taxon>
        <taxon>Kitasatosporales</taxon>
        <taxon>Streptomycetaceae</taxon>
        <taxon>Streptomyces</taxon>
    </lineage>
</organism>
<evidence type="ECO:0000256" key="6">
    <source>
        <dbReference type="RuleBase" id="RU362091"/>
    </source>
</evidence>
<dbReference type="PANTHER" id="PTHR11819:SF195">
    <property type="entry name" value="SODIUM_GLUCOSE COTRANSPORTER 4"/>
    <property type="match status" value="1"/>
</dbReference>
<evidence type="ECO:0000256" key="5">
    <source>
        <dbReference type="ARBA" id="ARBA00023136"/>
    </source>
</evidence>
<feature type="transmembrane region" description="Helical" evidence="7">
    <location>
        <begin position="395"/>
        <end position="417"/>
    </location>
</feature>
<evidence type="ECO:0000256" key="4">
    <source>
        <dbReference type="ARBA" id="ARBA00022989"/>
    </source>
</evidence>
<dbReference type="Gene3D" id="1.20.1730.10">
    <property type="entry name" value="Sodium/glucose cotransporter"/>
    <property type="match status" value="1"/>
</dbReference>
<reference evidence="8 9" key="1">
    <citation type="submission" date="2023-07" db="EMBL/GenBank/DDBJ databases">
        <title>Comparative genomics of wheat-associated soil bacteria to identify genetic determinants of phenazine resistance.</title>
        <authorList>
            <person name="Mouncey N."/>
        </authorList>
    </citation>
    <scope>NUCLEOTIDE SEQUENCE [LARGE SCALE GENOMIC DNA]</scope>
    <source>
        <strain evidence="8 9">B3I12</strain>
    </source>
</reference>
<dbReference type="Pfam" id="PF00474">
    <property type="entry name" value="SSF"/>
    <property type="match status" value="1"/>
</dbReference>
<evidence type="ECO:0000256" key="7">
    <source>
        <dbReference type="SAM" id="Phobius"/>
    </source>
</evidence>
<evidence type="ECO:0000256" key="2">
    <source>
        <dbReference type="ARBA" id="ARBA00006434"/>
    </source>
</evidence>
<comment type="subcellular location">
    <subcellularLocation>
        <location evidence="1">Membrane</location>
        <topology evidence="1">Multi-pass membrane protein</topology>
    </subcellularLocation>
</comment>
<feature type="transmembrane region" description="Helical" evidence="7">
    <location>
        <begin position="94"/>
        <end position="115"/>
    </location>
</feature>
<feature type="transmembrane region" description="Helical" evidence="7">
    <location>
        <begin position="423"/>
        <end position="445"/>
    </location>
</feature>
<feature type="transmembrane region" description="Helical" evidence="7">
    <location>
        <begin position="21"/>
        <end position="41"/>
    </location>
</feature>
<dbReference type="PANTHER" id="PTHR11819">
    <property type="entry name" value="SOLUTE CARRIER FAMILY 5"/>
    <property type="match status" value="1"/>
</dbReference>
<feature type="transmembrane region" description="Helical" evidence="7">
    <location>
        <begin position="61"/>
        <end position="82"/>
    </location>
</feature>
<dbReference type="PROSITE" id="PS50283">
    <property type="entry name" value="NA_SOLUT_SYMP_3"/>
    <property type="match status" value="1"/>
</dbReference>
<feature type="transmembrane region" description="Helical" evidence="7">
    <location>
        <begin position="253"/>
        <end position="273"/>
    </location>
</feature>
<evidence type="ECO:0000313" key="8">
    <source>
        <dbReference type="EMBL" id="MDQ0749023.1"/>
    </source>
</evidence>
<sequence>MHPPTHPPVHLAAELRLPTNWLDYTILGIYFVVVLGIGFAARRSVKTSLDFFLSGRSLPAWVTGLAFIAANLGATEILGMAANSAQYGVYTTHWYWIGAIPAMVFLGLVMMPFYYGSKVRSVPEFLLLRFDRAAHLLSSGLFAFAAILIAGVNLYAMAIVVEALLGWPEWVAIVVAGFFVLAYITLGGLSSAIYNEVLQFFVILAALIPITALGLKKVGGWDGLSDSLTKSHGADFMTSWGGTGIGSANPLGANWLTIVLGLGFVLSFGYWTTNFAEVQRALSAKNLSAAQRTPLIAAFPKIFIVFLVMIPGLVAAVLVPKIGTSGSDLQYNDAIPYLMEQLLPNGVLGIAVTGLLAAFMAGMAANVSSFNTVFTTDIWAKYVVKGREDAYYVRFGRLITAIGVLASIGTAFLAASFSNIMSYLQTLFSFFNVPMFVVFIIGMFWKRTSMKSGFWGLLAGTTAAMVNYFVIYKQGIIDIPSDQGGQLRLGDRGVRRGRGRHGGGVALHRAEAGRGTPGAGLRHDLARHGGAAGTRGRGLVSQAGTAGLGRDRAGRGLLHPVLVLTEGGLTDVRVLLRQGRAAGSHRAAGQVGDGGAAVRHPADHRWAVRGLRRDRHDRGVHRVRRRPRQGGGCEHQPVDRVGDARAGGVLPGLAEAAAGGTCAAGCRAGG</sequence>
<keyword evidence="3 7" id="KW-0812">Transmembrane</keyword>
<dbReference type="InterPro" id="IPR038377">
    <property type="entry name" value="Na/Glc_symporter_sf"/>
</dbReference>
<comment type="caution">
    <text evidence="8">The sequence shown here is derived from an EMBL/GenBank/DDBJ whole genome shotgun (WGS) entry which is preliminary data.</text>
</comment>
<keyword evidence="4 7" id="KW-1133">Transmembrane helix</keyword>
<proteinExistence type="inferred from homology"/>
<dbReference type="EMBL" id="JAUSYP010000001">
    <property type="protein sequence ID" value="MDQ0749023.1"/>
    <property type="molecule type" value="Genomic_DNA"/>
</dbReference>
<feature type="transmembrane region" description="Helical" evidence="7">
    <location>
        <begin position="136"/>
        <end position="158"/>
    </location>
</feature>
<dbReference type="CDD" id="cd11478">
    <property type="entry name" value="SLC5sbd_u2"/>
    <property type="match status" value="1"/>
</dbReference>
<gene>
    <name evidence="8" type="ORF">QF034_003254</name>
</gene>
<evidence type="ECO:0000313" key="9">
    <source>
        <dbReference type="Proteomes" id="UP001232755"/>
    </source>
</evidence>
<feature type="transmembrane region" description="Helical" evidence="7">
    <location>
        <begin position="170"/>
        <end position="190"/>
    </location>
</feature>
<name>A0ABU0QNS1_9ACTN</name>
<evidence type="ECO:0000256" key="1">
    <source>
        <dbReference type="ARBA" id="ARBA00004141"/>
    </source>
</evidence>
<protein>
    <submittedName>
        <fullName evidence="8">SSS family solute:Na+ symporter</fullName>
    </submittedName>
</protein>
<feature type="transmembrane region" description="Helical" evidence="7">
    <location>
        <begin position="347"/>
        <end position="374"/>
    </location>
</feature>
<keyword evidence="9" id="KW-1185">Reference proteome</keyword>
<evidence type="ECO:0000256" key="3">
    <source>
        <dbReference type="ARBA" id="ARBA00022692"/>
    </source>
</evidence>
<dbReference type="NCBIfam" id="TIGR00813">
    <property type="entry name" value="sss"/>
    <property type="match status" value="1"/>
</dbReference>
<comment type="similarity">
    <text evidence="2 6">Belongs to the sodium:solute symporter (SSF) (TC 2.A.21) family.</text>
</comment>
<dbReference type="Proteomes" id="UP001232755">
    <property type="component" value="Unassembled WGS sequence"/>
</dbReference>
<keyword evidence="5 7" id="KW-0472">Membrane</keyword>
<dbReference type="InterPro" id="IPR001734">
    <property type="entry name" value="Na/solute_symporter"/>
</dbReference>